<evidence type="ECO:0000256" key="9">
    <source>
        <dbReference type="ARBA" id="ARBA00023012"/>
    </source>
</evidence>
<dbReference type="GO" id="GO:0005886">
    <property type="term" value="C:plasma membrane"/>
    <property type="evidence" value="ECO:0007669"/>
    <property type="project" value="TreeGrafter"/>
</dbReference>
<evidence type="ECO:0000259" key="13">
    <source>
        <dbReference type="PROSITE" id="PS50885"/>
    </source>
</evidence>
<dbReference type="InterPro" id="IPR036890">
    <property type="entry name" value="HATPase_C_sf"/>
</dbReference>
<dbReference type="PROSITE" id="PS50885">
    <property type="entry name" value="HAMP"/>
    <property type="match status" value="1"/>
</dbReference>
<dbReference type="EMBL" id="VYXP01000010">
    <property type="protein sequence ID" value="KAA9129850.1"/>
    <property type="molecule type" value="Genomic_DNA"/>
</dbReference>
<evidence type="ECO:0000256" key="2">
    <source>
        <dbReference type="ARBA" id="ARBA00004141"/>
    </source>
</evidence>
<evidence type="ECO:0000256" key="4">
    <source>
        <dbReference type="ARBA" id="ARBA00022553"/>
    </source>
</evidence>
<evidence type="ECO:0000256" key="8">
    <source>
        <dbReference type="ARBA" id="ARBA00022989"/>
    </source>
</evidence>
<dbReference type="Pfam" id="PF00512">
    <property type="entry name" value="HisKA"/>
    <property type="match status" value="1"/>
</dbReference>
<dbReference type="SMART" id="SM00304">
    <property type="entry name" value="HAMP"/>
    <property type="match status" value="1"/>
</dbReference>
<evidence type="ECO:0000256" key="1">
    <source>
        <dbReference type="ARBA" id="ARBA00000085"/>
    </source>
</evidence>
<dbReference type="CDD" id="cd00082">
    <property type="entry name" value="HisKA"/>
    <property type="match status" value="1"/>
</dbReference>
<keyword evidence="9" id="KW-0902">Two-component regulatory system</keyword>
<evidence type="ECO:0000256" key="7">
    <source>
        <dbReference type="ARBA" id="ARBA00022777"/>
    </source>
</evidence>
<accession>A0A5N0T453</accession>
<evidence type="ECO:0000256" key="6">
    <source>
        <dbReference type="ARBA" id="ARBA00022692"/>
    </source>
</evidence>
<name>A0A5N0T453_9GAMM</name>
<evidence type="ECO:0000256" key="5">
    <source>
        <dbReference type="ARBA" id="ARBA00022679"/>
    </source>
</evidence>
<dbReference type="InterPro" id="IPR004358">
    <property type="entry name" value="Sig_transdc_His_kin-like_C"/>
</dbReference>
<dbReference type="Gene3D" id="1.10.287.130">
    <property type="match status" value="1"/>
</dbReference>
<dbReference type="InterPro" id="IPR036097">
    <property type="entry name" value="HisK_dim/P_sf"/>
</dbReference>
<feature type="domain" description="HAMP" evidence="13">
    <location>
        <begin position="162"/>
        <end position="217"/>
    </location>
</feature>
<dbReference type="Proteomes" id="UP000325372">
    <property type="component" value="Unassembled WGS sequence"/>
</dbReference>
<dbReference type="InterPro" id="IPR003594">
    <property type="entry name" value="HATPase_dom"/>
</dbReference>
<sequence>MPRLFWKLFLALWLSIMGFAAVSAMVNLHLARQVLQDPQLEDRDRGAHKAAHLVSMTLRRGGEPAARDAIAGLPRGMRRQVYLFDEDGREVLGRDRPRDRFDGGRLHQQRETLRAPDGGRYELVILRRPPPLSLLEPGVRGVVHRLLLAAVIAAIVSFFLARYLARPLESLGRASRQLATGDLSARVGAPLVDRRDEFGLLARDFDDMAMRLERLQAANHRLLRDVSHELRSPLARLRVALELARGRDGQPALAELDRIELEGDRLEQLVDQVLDLLRESSGAVPLERSRFDLGELLSDLVDVVGYEIPDDRRAISLDLPGELPVDANRELLWRAFENLLRNAIRHTGERGSVTVAARLDGRGGVDVIVADDGPGVPPEQLARIFDPFYRVQEARDRHSGGHGLGLAIAAAAVRRHEGQLQACNREQGGLEMGVHLPLAG</sequence>
<dbReference type="InterPro" id="IPR005467">
    <property type="entry name" value="His_kinase_dom"/>
</dbReference>
<keyword evidence="4" id="KW-0597">Phosphoprotein</keyword>
<keyword evidence="8 11" id="KW-1133">Transmembrane helix</keyword>
<dbReference type="Pfam" id="PF00672">
    <property type="entry name" value="HAMP"/>
    <property type="match status" value="1"/>
</dbReference>
<organism evidence="14 15">
    <name type="scientific">Marinihelvus fidelis</name>
    <dbReference type="NCBI Taxonomy" id="2613842"/>
    <lineage>
        <taxon>Bacteria</taxon>
        <taxon>Pseudomonadati</taxon>
        <taxon>Pseudomonadota</taxon>
        <taxon>Gammaproteobacteria</taxon>
        <taxon>Chromatiales</taxon>
        <taxon>Wenzhouxiangellaceae</taxon>
        <taxon>Marinihelvus</taxon>
    </lineage>
</organism>
<evidence type="ECO:0000256" key="11">
    <source>
        <dbReference type="SAM" id="Phobius"/>
    </source>
</evidence>
<feature type="transmembrane region" description="Helical" evidence="11">
    <location>
        <begin position="146"/>
        <end position="165"/>
    </location>
</feature>
<evidence type="ECO:0000256" key="3">
    <source>
        <dbReference type="ARBA" id="ARBA00012438"/>
    </source>
</evidence>
<comment type="catalytic activity">
    <reaction evidence="1">
        <text>ATP + protein L-histidine = ADP + protein N-phospho-L-histidine.</text>
        <dbReference type="EC" id="2.7.13.3"/>
    </reaction>
</comment>
<keyword evidence="5" id="KW-0808">Transferase</keyword>
<dbReference type="AlphaFoldDB" id="A0A5N0T453"/>
<reference evidence="14 15" key="1">
    <citation type="submission" date="2019-09" db="EMBL/GenBank/DDBJ databases">
        <title>Wenzhouxiangella sp. Genome sequencing and assembly.</title>
        <authorList>
            <person name="Zhang R."/>
        </authorList>
    </citation>
    <scope>NUCLEOTIDE SEQUENCE [LARGE SCALE GENOMIC DNA]</scope>
    <source>
        <strain evidence="14 15">W260</strain>
    </source>
</reference>
<keyword evidence="10 11" id="KW-0472">Membrane</keyword>
<dbReference type="PANTHER" id="PTHR45436:SF15">
    <property type="entry name" value="SENSOR HISTIDINE KINASE CUSS"/>
    <property type="match status" value="1"/>
</dbReference>
<dbReference type="PRINTS" id="PR00344">
    <property type="entry name" value="BCTRLSENSOR"/>
</dbReference>
<comment type="subcellular location">
    <subcellularLocation>
        <location evidence="2">Membrane</location>
        <topology evidence="2">Multi-pass membrane protein</topology>
    </subcellularLocation>
</comment>
<feature type="domain" description="Histidine kinase" evidence="12">
    <location>
        <begin position="225"/>
        <end position="440"/>
    </location>
</feature>
<protein>
    <recommendedName>
        <fullName evidence="3">histidine kinase</fullName>
        <ecNumber evidence="3">2.7.13.3</ecNumber>
    </recommendedName>
</protein>
<dbReference type="EC" id="2.7.13.3" evidence="3"/>
<dbReference type="PANTHER" id="PTHR45436">
    <property type="entry name" value="SENSOR HISTIDINE KINASE YKOH"/>
    <property type="match status" value="1"/>
</dbReference>
<proteinExistence type="predicted"/>
<dbReference type="PROSITE" id="PS50109">
    <property type="entry name" value="HIS_KIN"/>
    <property type="match status" value="1"/>
</dbReference>
<keyword evidence="6 11" id="KW-0812">Transmembrane</keyword>
<dbReference type="InterPro" id="IPR003660">
    <property type="entry name" value="HAMP_dom"/>
</dbReference>
<dbReference type="GO" id="GO:0000155">
    <property type="term" value="F:phosphorelay sensor kinase activity"/>
    <property type="evidence" value="ECO:0007669"/>
    <property type="project" value="InterPro"/>
</dbReference>
<dbReference type="SUPFAM" id="SSF47384">
    <property type="entry name" value="Homodimeric domain of signal transducing histidine kinase"/>
    <property type="match status" value="1"/>
</dbReference>
<evidence type="ECO:0000256" key="10">
    <source>
        <dbReference type="ARBA" id="ARBA00023136"/>
    </source>
</evidence>
<dbReference type="Gene3D" id="3.30.565.10">
    <property type="entry name" value="Histidine kinase-like ATPase, C-terminal domain"/>
    <property type="match status" value="1"/>
</dbReference>
<evidence type="ECO:0000313" key="14">
    <source>
        <dbReference type="EMBL" id="KAA9129850.1"/>
    </source>
</evidence>
<keyword evidence="7" id="KW-0418">Kinase</keyword>
<dbReference type="Pfam" id="PF02518">
    <property type="entry name" value="HATPase_c"/>
    <property type="match status" value="1"/>
</dbReference>
<dbReference type="InterPro" id="IPR050428">
    <property type="entry name" value="TCS_sensor_his_kinase"/>
</dbReference>
<evidence type="ECO:0000259" key="12">
    <source>
        <dbReference type="PROSITE" id="PS50109"/>
    </source>
</evidence>
<dbReference type="SMART" id="SM00388">
    <property type="entry name" value="HisKA"/>
    <property type="match status" value="1"/>
</dbReference>
<dbReference type="SUPFAM" id="SSF55874">
    <property type="entry name" value="ATPase domain of HSP90 chaperone/DNA topoisomerase II/histidine kinase"/>
    <property type="match status" value="1"/>
</dbReference>
<gene>
    <name evidence="14" type="ORF">F3N42_13785</name>
</gene>
<keyword evidence="15" id="KW-1185">Reference proteome</keyword>
<dbReference type="Gene3D" id="6.10.340.10">
    <property type="match status" value="1"/>
</dbReference>
<dbReference type="SUPFAM" id="SSF158472">
    <property type="entry name" value="HAMP domain-like"/>
    <property type="match status" value="1"/>
</dbReference>
<evidence type="ECO:0000313" key="15">
    <source>
        <dbReference type="Proteomes" id="UP000325372"/>
    </source>
</evidence>
<dbReference type="RefSeq" id="WP_150865071.1">
    <property type="nucleotide sequence ID" value="NZ_VYXP01000010.1"/>
</dbReference>
<comment type="caution">
    <text evidence="14">The sequence shown here is derived from an EMBL/GenBank/DDBJ whole genome shotgun (WGS) entry which is preliminary data.</text>
</comment>
<dbReference type="CDD" id="cd06225">
    <property type="entry name" value="HAMP"/>
    <property type="match status" value="1"/>
</dbReference>
<dbReference type="InterPro" id="IPR003661">
    <property type="entry name" value="HisK_dim/P_dom"/>
</dbReference>
<dbReference type="SMART" id="SM00387">
    <property type="entry name" value="HATPase_c"/>
    <property type="match status" value="1"/>
</dbReference>